<dbReference type="EMBL" id="BMDX01000022">
    <property type="protein sequence ID" value="GGA87578.1"/>
    <property type="molecule type" value="Genomic_DNA"/>
</dbReference>
<proteinExistence type="predicted"/>
<sequence>MTNTYITKKHGVLLRNPPISNVAVNKKIVTYTNSDGKHKIELDSYSQKNSFINWLIP</sequence>
<keyword evidence="2" id="KW-1185">Reference proteome</keyword>
<name>A0A8J2XR47_9GAMM</name>
<comment type="caution">
    <text evidence="1">The sequence shown here is derived from an EMBL/GenBank/DDBJ whole genome shotgun (WGS) entry which is preliminary data.</text>
</comment>
<evidence type="ECO:0000313" key="1">
    <source>
        <dbReference type="EMBL" id="GGA87578.1"/>
    </source>
</evidence>
<dbReference type="Proteomes" id="UP000619743">
    <property type="component" value="Unassembled WGS sequence"/>
</dbReference>
<accession>A0A8J2XR47</accession>
<dbReference type="AlphaFoldDB" id="A0A8J2XR47"/>
<protein>
    <submittedName>
        <fullName evidence="1">Uncharacterized protein</fullName>
    </submittedName>
</protein>
<evidence type="ECO:0000313" key="2">
    <source>
        <dbReference type="Proteomes" id="UP000619743"/>
    </source>
</evidence>
<gene>
    <name evidence="1" type="ORF">GCM10011369_32060</name>
</gene>
<organism evidence="1 2">
    <name type="scientific">Neiella marina</name>
    <dbReference type="NCBI Taxonomy" id="508461"/>
    <lineage>
        <taxon>Bacteria</taxon>
        <taxon>Pseudomonadati</taxon>
        <taxon>Pseudomonadota</taxon>
        <taxon>Gammaproteobacteria</taxon>
        <taxon>Alteromonadales</taxon>
        <taxon>Echinimonadaceae</taxon>
        <taxon>Neiella</taxon>
    </lineage>
</organism>
<reference evidence="2" key="1">
    <citation type="journal article" date="2019" name="Int. J. Syst. Evol. Microbiol.">
        <title>The Global Catalogue of Microorganisms (GCM) 10K type strain sequencing project: providing services to taxonomists for standard genome sequencing and annotation.</title>
        <authorList>
            <consortium name="The Broad Institute Genomics Platform"/>
            <consortium name="The Broad Institute Genome Sequencing Center for Infectious Disease"/>
            <person name="Wu L."/>
            <person name="Ma J."/>
        </authorList>
    </citation>
    <scope>NUCLEOTIDE SEQUENCE [LARGE SCALE GENOMIC DNA]</scope>
    <source>
        <strain evidence="2">CGMCC 1.10130</strain>
    </source>
</reference>